<organism evidence="2 3">
    <name type="scientific">Arcobacter lacus</name>
    <dbReference type="NCBI Taxonomy" id="1912876"/>
    <lineage>
        <taxon>Bacteria</taxon>
        <taxon>Pseudomonadati</taxon>
        <taxon>Campylobacterota</taxon>
        <taxon>Epsilonproteobacteria</taxon>
        <taxon>Campylobacterales</taxon>
        <taxon>Arcobacteraceae</taxon>
        <taxon>Arcobacter</taxon>
    </lineage>
</organism>
<feature type="transmembrane region" description="Helical" evidence="1">
    <location>
        <begin position="145"/>
        <end position="169"/>
    </location>
</feature>
<keyword evidence="3" id="KW-1185">Reference proteome</keyword>
<evidence type="ECO:0000256" key="1">
    <source>
        <dbReference type="SAM" id="Phobius"/>
    </source>
</evidence>
<evidence type="ECO:0000313" key="2">
    <source>
        <dbReference type="EMBL" id="PUE64252.1"/>
    </source>
</evidence>
<evidence type="ECO:0000313" key="3">
    <source>
        <dbReference type="Proteomes" id="UP000251311"/>
    </source>
</evidence>
<protein>
    <submittedName>
        <fullName evidence="2">Uncharacterized protein</fullName>
    </submittedName>
</protein>
<dbReference type="RefSeq" id="WP_108528601.1">
    <property type="nucleotide sequence ID" value="NZ_MUXF01000024.1"/>
</dbReference>
<keyword evidence="1" id="KW-0812">Transmembrane</keyword>
<dbReference type="EMBL" id="MUXF01000024">
    <property type="protein sequence ID" value="PUE64252.1"/>
    <property type="molecule type" value="Genomic_DNA"/>
</dbReference>
<comment type="caution">
    <text evidence="2">The sequence shown here is derived from an EMBL/GenBank/DDBJ whole genome shotgun (WGS) entry which is preliminary data.</text>
</comment>
<feature type="transmembrane region" description="Helical" evidence="1">
    <location>
        <begin position="78"/>
        <end position="109"/>
    </location>
</feature>
<name>A0ABX5JDY0_9BACT</name>
<feature type="transmembrane region" description="Helical" evidence="1">
    <location>
        <begin position="197"/>
        <end position="215"/>
    </location>
</feature>
<dbReference type="Proteomes" id="UP000251311">
    <property type="component" value="Unassembled WGS sequence"/>
</dbReference>
<keyword evidence="1" id="KW-1133">Transmembrane helix</keyword>
<gene>
    <name evidence="2" type="ORF">B0175_11020</name>
</gene>
<accession>A0ABX5JDY0</accession>
<keyword evidence="1" id="KW-0472">Membrane</keyword>
<sequence>MSNQTQNNWENQNLASQQKRLQNLKIKQDYKSRAEDALDNIISEYNQAKTNQITDWNPSSKDKAQITRYFKRYWDNNFFMYAFLIGLITFIASFYTTYAIIGIVAVFILKASLTQNVFMKYFLNDHQIEKEDIEYLKNKIFGKQLNILTTFIITIGLTMISFTMSFYTIEIYLDVERTPFLSNLLSRWYSFISDNELFAYTNIFSIFILIFLKVIEKWR</sequence>
<reference evidence="2 3" key="1">
    <citation type="submission" date="2017-02" db="EMBL/GenBank/DDBJ databases">
        <title>Arcobacter lacus sp. nov., a new species isolated from reclaimed water.</title>
        <authorList>
            <person name="Figueras M.J."/>
            <person name="Perez-Cataluna A."/>
            <person name="Salas-Masso N."/>
        </authorList>
    </citation>
    <scope>NUCLEOTIDE SEQUENCE [LARGE SCALE GENOMIC DNA]</scope>
    <source>
        <strain evidence="2 3">RW43-9</strain>
    </source>
</reference>
<proteinExistence type="predicted"/>